<keyword evidence="2" id="KW-1185">Reference proteome</keyword>
<organism evidence="1 2">
    <name type="scientific">Thalassolituus oleivorans MIL-1</name>
    <dbReference type="NCBI Taxonomy" id="1298593"/>
    <lineage>
        <taxon>Bacteria</taxon>
        <taxon>Pseudomonadati</taxon>
        <taxon>Pseudomonadota</taxon>
        <taxon>Gammaproteobacteria</taxon>
        <taxon>Oceanospirillales</taxon>
        <taxon>Oceanospirillaceae</taxon>
        <taxon>Thalassolituus</taxon>
    </lineage>
</organism>
<dbReference type="GeneID" id="79178544"/>
<dbReference type="Proteomes" id="UP000011866">
    <property type="component" value="Chromosome"/>
</dbReference>
<dbReference type="InterPro" id="IPR017136">
    <property type="entry name" value="UCP037205"/>
</dbReference>
<name>M5DV89_9GAMM</name>
<accession>M5DV89</accession>
<dbReference type="STRING" id="187493.CN03_04470"/>
<dbReference type="KEGG" id="tol:TOL_2777"/>
<dbReference type="RefSeq" id="WP_015487888.1">
    <property type="nucleotide sequence ID" value="NC_020888.1"/>
</dbReference>
<dbReference type="EMBL" id="HF680312">
    <property type="protein sequence ID" value="CCU73173.1"/>
    <property type="molecule type" value="Genomic_DNA"/>
</dbReference>
<sequence>MTHHKLLLPKKDCAHCQQPFCWRRKWARSWDEVKYCSERCKRSAKSTLHKAAITPPNLCAAAQVEEEF</sequence>
<evidence type="ECO:0000313" key="2">
    <source>
        <dbReference type="Proteomes" id="UP000011866"/>
    </source>
</evidence>
<evidence type="ECO:0008006" key="3">
    <source>
        <dbReference type="Google" id="ProtNLM"/>
    </source>
</evidence>
<dbReference type="Pfam" id="PF10013">
    <property type="entry name" value="DUF2256"/>
    <property type="match status" value="1"/>
</dbReference>
<dbReference type="PANTHER" id="PTHR37463:SF1">
    <property type="entry name" value="DUF2256 DOMAIN-CONTAINING PROTEIN"/>
    <property type="match status" value="1"/>
</dbReference>
<dbReference type="eggNOG" id="COG4338">
    <property type="taxonomic scope" value="Bacteria"/>
</dbReference>
<reference evidence="1 2" key="1">
    <citation type="journal article" date="2013" name="Genome Announc.">
        <title>Genome Sequence of Thalassolituus oleivorans MIL-1 (DSM 14913T).</title>
        <authorList>
            <person name="Golyshin P.N."/>
            <person name="Werner J."/>
            <person name="Chernikova T.N."/>
            <person name="Tran H."/>
            <person name="Ferrer M."/>
            <person name="Yakimov M.M."/>
            <person name="Teeling H."/>
            <person name="Golyshina O.V."/>
        </authorList>
    </citation>
    <scope>NUCLEOTIDE SEQUENCE [LARGE SCALE GENOMIC DNA]</scope>
    <source>
        <strain evidence="1 2">MIL-1</strain>
    </source>
</reference>
<dbReference type="PANTHER" id="PTHR37463">
    <property type="entry name" value="GSL3115 PROTEIN"/>
    <property type="match status" value="1"/>
</dbReference>
<protein>
    <recommendedName>
        <fullName evidence="3">DUF2256 domain-containing protein</fullName>
    </recommendedName>
</protein>
<dbReference type="AlphaFoldDB" id="M5DV89"/>
<evidence type="ECO:0000313" key="1">
    <source>
        <dbReference type="EMBL" id="CCU73173.1"/>
    </source>
</evidence>
<dbReference type="HOGENOM" id="CLU_201808_2_1_6"/>
<proteinExistence type="predicted"/>
<gene>
    <name evidence="1" type="ORF">TOL_2777</name>
</gene>